<dbReference type="InterPro" id="IPR014746">
    <property type="entry name" value="Gln_synth/guanido_kin_cat_dom"/>
</dbReference>
<comment type="caution">
    <text evidence="7">Lacks conserved residue(s) required for the propagation of feature annotation.</text>
</comment>
<evidence type="ECO:0000256" key="2">
    <source>
        <dbReference type="ARBA" id="ARBA00022679"/>
    </source>
</evidence>
<evidence type="ECO:0000313" key="11">
    <source>
        <dbReference type="Proteomes" id="UP001159427"/>
    </source>
</evidence>
<accession>A0ABN8MLB7</accession>
<evidence type="ECO:0008006" key="12">
    <source>
        <dbReference type="Google" id="ProtNLM"/>
    </source>
</evidence>
<evidence type="ECO:0000259" key="8">
    <source>
        <dbReference type="PROSITE" id="PS51509"/>
    </source>
</evidence>
<proteinExistence type="inferred from homology"/>
<keyword evidence="4 7" id="KW-0418">Kinase</keyword>
<dbReference type="Pfam" id="PF00217">
    <property type="entry name" value="ATP-gua_Ptrans"/>
    <property type="match status" value="1"/>
</dbReference>
<dbReference type="InterPro" id="IPR022414">
    <property type="entry name" value="ATP-guanido_PTrfase_cat"/>
</dbReference>
<reference evidence="10 11" key="1">
    <citation type="submission" date="2022-05" db="EMBL/GenBank/DDBJ databases">
        <authorList>
            <consortium name="Genoscope - CEA"/>
            <person name="William W."/>
        </authorList>
    </citation>
    <scope>NUCLEOTIDE SEQUENCE [LARGE SCALE GENOMIC DNA]</scope>
</reference>
<keyword evidence="2 7" id="KW-0808">Transferase</keyword>
<evidence type="ECO:0000256" key="6">
    <source>
        <dbReference type="PROSITE-ProRule" id="PRU00842"/>
    </source>
</evidence>
<dbReference type="PROSITE" id="PS51509">
    <property type="entry name" value="PHOSPHAGEN_KINASE_N"/>
    <property type="match status" value="1"/>
</dbReference>
<dbReference type="SUPFAM" id="SSF55931">
    <property type="entry name" value="Glutamine synthetase/guanido kinase"/>
    <property type="match status" value="1"/>
</dbReference>
<dbReference type="SUPFAM" id="SSF48034">
    <property type="entry name" value="Guanido kinase N-terminal domain"/>
    <property type="match status" value="1"/>
</dbReference>
<dbReference type="InterPro" id="IPR036802">
    <property type="entry name" value="ATP-guanido_PTrfase_N_sf"/>
</dbReference>
<evidence type="ECO:0000256" key="4">
    <source>
        <dbReference type="ARBA" id="ARBA00022777"/>
    </source>
</evidence>
<dbReference type="InterPro" id="IPR000749">
    <property type="entry name" value="ATP-guanido_PTrfase"/>
</dbReference>
<evidence type="ECO:0000256" key="3">
    <source>
        <dbReference type="ARBA" id="ARBA00022741"/>
    </source>
</evidence>
<keyword evidence="5 7" id="KW-0067">ATP-binding</keyword>
<evidence type="ECO:0000256" key="5">
    <source>
        <dbReference type="ARBA" id="ARBA00022840"/>
    </source>
</evidence>
<keyword evidence="3 7" id="KW-0547">Nucleotide-binding</keyword>
<dbReference type="PROSITE" id="PS51510">
    <property type="entry name" value="PHOSPHAGEN_KINASE_C"/>
    <property type="match status" value="1"/>
</dbReference>
<sequence length="415" mass="47445">MDYLPNRRLLGIVALGCGVYVAREMYVMYYMKPWNREEHGYERPPPDGNFPDLRLHNNLMANHLTPDLYNSLRNKITEKGFTLDKAIQVGVDNPGVPWQRASGIVAGDRESYEMFAPLFDEIIREYHGHRKTDFHSRDLDSRKIVGGKLSSAYVLSVRLHTRRSIQGYSLPAGCCRSERRNLEDLIRLVFKRLGGEFEGEYKSLSDFPDPSLGSLNVSTHPTSPIITCSGRARDWPESRGIYRNKDITFVVFVNEDDHVQFRCFDKGGNVQGVFDKLIRGIAAFERELKKSGEEFMWDDHLGYIVSDPIYLGTALDVRVRVKLHHLSTDPRLRWILTAYKLERRRAGLSEGDLLSGVMFIHGSRTLGVSEVHSVQRLCDGVNRLIEIERMLERGEDIEDALPTAPVPRSEFKFGV</sequence>
<dbReference type="InterPro" id="IPR022413">
    <property type="entry name" value="ATP-guanido_PTrfase_N"/>
</dbReference>
<feature type="binding site" evidence="7">
    <location>
        <begin position="156"/>
        <end position="160"/>
    </location>
    <ligand>
        <name>ATP</name>
        <dbReference type="ChEBI" id="CHEBI:30616"/>
    </ligand>
</feature>
<dbReference type="Proteomes" id="UP001159427">
    <property type="component" value="Unassembled WGS sequence"/>
</dbReference>
<keyword evidence="11" id="KW-1185">Reference proteome</keyword>
<comment type="similarity">
    <text evidence="1 6">Belongs to the ATP:guanido phosphotransferase family.</text>
</comment>
<name>A0ABN8MLB7_9CNID</name>
<protein>
    <recommendedName>
        <fullName evidence="12">Creatine kinase</fullName>
    </recommendedName>
</protein>
<evidence type="ECO:0000259" key="9">
    <source>
        <dbReference type="PROSITE" id="PS51510"/>
    </source>
</evidence>
<dbReference type="PANTHER" id="PTHR11547:SF57">
    <property type="entry name" value="PHOSPHAGEN KINASE C-TERMINAL DOMAIN-CONTAINING PROTEIN"/>
    <property type="match status" value="1"/>
</dbReference>
<feature type="domain" description="Phosphagen kinase C-terminal" evidence="9">
    <location>
        <begin position="153"/>
        <end position="391"/>
    </location>
</feature>
<dbReference type="Gene3D" id="1.10.135.10">
    <property type="entry name" value="ATP:guanido phosphotransferase, N-terminal domain"/>
    <property type="match status" value="1"/>
</dbReference>
<evidence type="ECO:0000256" key="1">
    <source>
        <dbReference type="ARBA" id="ARBA00006798"/>
    </source>
</evidence>
<feature type="binding site" evidence="7">
    <location>
        <begin position="316"/>
        <end position="320"/>
    </location>
    <ligand>
        <name>ATP</name>
        <dbReference type="ChEBI" id="CHEBI:30616"/>
    </ligand>
</feature>
<gene>
    <name evidence="10" type="ORF">PEVE_00036259</name>
</gene>
<organism evidence="10 11">
    <name type="scientific">Porites evermanni</name>
    <dbReference type="NCBI Taxonomy" id="104178"/>
    <lineage>
        <taxon>Eukaryota</taxon>
        <taxon>Metazoa</taxon>
        <taxon>Cnidaria</taxon>
        <taxon>Anthozoa</taxon>
        <taxon>Hexacorallia</taxon>
        <taxon>Scleractinia</taxon>
        <taxon>Fungiina</taxon>
        <taxon>Poritidae</taxon>
        <taxon>Porites</taxon>
    </lineage>
</organism>
<dbReference type="PANTHER" id="PTHR11547">
    <property type="entry name" value="ARGININE OR CREATINE KINASE"/>
    <property type="match status" value="1"/>
</dbReference>
<comment type="caution">
    <text evidence="10">The sequence shown here is derived from an EMBL/GenBank/DDBJ whole genome shotgun (WGS) entry which is preliminary data.</text>
</comment>
<dbReference type="Gene3D" id="3.30.590.10">
    <property type="entry name" value="Glutamine synthetase/guanido kinase, catalytic domain"/>
    <property type="match status" value="1"/>
</dbReference>
<dbReference type="EMBL" id="CALNXI010000575">
    <property type="protein sequence ID" value="CAH3029493.1"/>
    <property type="molecule type" value="Genomic_DNA"/>
</dbReference>
<feature type="binding site" evidence="7">
    <location>
        <begin position="344"/>
        <end position="349"/>
    </location>
    <ligand>
        <name>ATP</name>
        <dbReference type="ChEBI" id="CHEBI:30616"/>
    </ligand>
</feature>
<dbReference type="Pfam" id="PF02807">
    <property type="entry name" value="ATP-gua_PtransN"/>
    <property type="match status" value="1"/>
</dbReference>
<evidence type="ECO:0000256" key="7">
    <source>
        <dbReference type="PROSITE-ProRule" id="PRU00843"/>
    </source>
</evidence>
<evidence type="ECO:0000313" key="10">
    <source>
        <dbReference type="EMBL" id="CAH3029493.1"/>
    </source>
</evidence>
<feature type="domain" description="Phosphagen kinase N-terminal" evidence="8">
    <location>
        <begin position="42"/>
        <end position="128"/>
    </location>
</feature>